<dbReference type="EMBL" id="NMUH01000037">
    <property type="protein sequence ID" value="MQL69432.1"/>
    <property type="molecule type" value="Genomic_DNA"/>
</dbReference>
<evidence type="ECO:0000256" key="1">
    <source>
        <dbReference type="SAM" id="MobiDB-lite"/>
    </source>
</evidence>
<feature type="compositionally biased region" description="Polar residues" evidence="1">
    <location>
        <begin position="39"/>
        <end position="50"/>
    </location>
</feature>
<reference evidence="2" key="1">
    <citation type="submission" date="2017-07" db="EMBL/GenBank/DDBJ databases">
        <title>Taro Niue Genome Assembly and Annotation.</title>
        <authorList>
            <person name="Atibalentja N."/>
            <person name="Keating K."/>
            <person name="Fields C.J."/>
        </authorList>
    </citation>
    <scope>NUCLEOTIDE SEQUENCE</scope>
    <source>
        <strain evidence="2">Niue_2</strain>
        <tissue evidence="2">Leaf</tissue>
    </source>
</reference>
<evidence type="ECO:0000313" key="3">
    <source>
        <dbReference type="Proteomes" id="UP000652761"/>
    </source>
</evidence>
<proteinExistence type="predicted"/>
<keyword evidence="3" id="KW-1185">Reference proteome</keyword>
<accession>A0A843TAS8</accession>
<comment type="caution">
    <text evidence="2">The sequence shown here is derived from an EMBL/GenBank/DDBJ whole genome shotgun (WGS) entry which is preliminary data.</text>
</comment>
<gene>
    <name evidence="2" type="ORF">Taro_001725</name>
</gene>
<feature type="region of interest" description="Disordered" evidence="1">
    <location>
        <begin position="1"/>
        <end position="51"/>
    </location>
</feature>
<name>A0A843TAS8_COLES</name>
<dbReference type="AlphaFoldDB" id="A0A843TAS8"/>
<dbReference type="Proteomes" id="UP000652761">
    <property type="component" value="Unassembled WGS sequence"/>
</dbReference>
<protein>
    <submittedName>
        <fullName evidence="2">Uncharacterized protein</fullName>
    </submittedName>
</protein>
<sequence>MLVLHLDRAGPKTEEAETARTPSTPSQYYPGVPARHGAEQQTEPSPQENESYLLPELPEVEVAVVEQYHYAHPVAKAASAEVAEHLQPPDEWVFVDSRSRRACNSLRVAFWRVSGEESFSLARVVLAVDAPVLDFA</sequence>
<organism evidence="2 3">
    <name type="scientific">Colocasia esculenta</name>
    <name type="common">Wild taro</name>
    <name type="synonym">Arum esculentum</name>
    <dbReference type="NCBI Taxonomy" id="4460"/>
    <lineage>
        <taxon>Eukaryota</taxon>
        <taxon>Viridiplantae</taxon>
        <taxon>Streptophyta</taxon>
        <taxon>Embryophyta</taxon>
        <taxon>Tracheophyta</taxon>
        <taxon>Spermatophyta</taxon>
        <taxon>Magnoliopsida</taxon>
        <taxon>Liliopsida</taxon>
        <taxon>Araceae</taxon>
        <taxon>Aroideae</taxon>
        <taxon>Colocasieae</taxon>
        <taxon>Colocasia</taxon>
    </lineage>
</organism>
<feature type="compositionally biased region" description="Basic and acidic residues" evidence="1">
    <location>
        <begin position="1"/>
        <end position="18"/>
    </location>
</feature>
<evidence type="ECO:0000313" key="2">
    <source>
        <dbReference type="EMBL" id="MQL69432.1"/>
    </source>
</evidence>